<dbReference type="InterPro" id="IPR029058">
    <property type="entry name" value="AB_hydrolase_fold"/>
</dbReference>
<proteinExistence type="predicted"/>
<reference evidence="3" key="3">
    <citation type="submission" date="2022-09" db="EMBL/GenBank/DDBJ databases">
        <title>Australian commercial rhizobial inoculants.</title>
        <authorList>
            <person name="Kohlmeier M.G."/>
            <person name="O'Hara G.W."/>
            <person name="Colombi E."/>
            <person name="Ramsay J.P."/>
            <person name="Terpolilli J."/>
        </authorList>
    </citation>
    <scope>NUCLEOTIDE SEQUENCE</scope>
    <source>
        <strain evidence="3">WSM1592</strain>
    </source>
</reference>
<evidence type="ECO:0000313" key="2">
    <source>
        <dbReference type="EMBL" id="PKA40955.1"/>
    </source>
</evidence>
<sequence>MLAALNEHDLGSGGSVSSLRSGGIRVTVSSPLRCLRRLSVCVALIVPAGCGGHPKHVLAPVADASPGSSRVSMLITTTRGRSEHAGEMFTGERARAPAFADITVSIPPIRKVGDVAWPKRLPSNPATDFATLKAEEISQEEAKTWLNAAVKKSPDRSVLVFIHGFNNRFEDSVYRFAQIVHDSGVKSAPVLVTWPSRGSLLAYGYDRESTNYTRNALEKLFQYLAADPEVKEVSILAHSMGNWLALEGLRQMAIRNGGLPPKFKNVMLAAPDVDVDVFRSQIEDMGKRQPRFTLFVSRDDRALAFSRRVWGDIPRLGSIDPESDPYKQELADNSITVIDLTKVEAGDGLHHSKFAESPQVVQLIGARISEGQTLTDSRMGLGDHLIAGTTGVATAAGNAAGLILAAPVAAVDPDTRDNYAHHVPGMAGHVGGEQKIAVNDCTSKQAATRDPACRPARN</sequence>
<dbReference type="EMBL" id="PIQN01000020">
    <property type="protein sequence ID" value="PKA40955.1"/>
    <property type="molecule type" value="Genomic_DNA"/>
</dbReference>
<dbReference type="Proteomes" id="UP000232164">
    <property type="component" value="Unassembled WGS sequence"/>
</dbReference>
<dbReference type="Proteomes" id="UP001060123">
    <property type="component" value="Chromosome"/>
</dbReference>
<dbReference type="PANTHER" id="PTHR36513:SF1">
    <property type="entry name" value="TRANSMEMBRANE PROTEIN"/>
    <property type="match status" value="1"/>
</dbReference>
<evidence type="ECO:0000313" key="5">
    <source>
        <dbReference type="Proteomes" id="UP001060123"/>
    </source>
</evidence>
<keyword evidence="5" id="KW-1185">Reference proteome</keyword>
<accession>A0A2N0D4C3</accession>
<dbReference type="GO" id="GO:0016787">
    <property type="term" value="F:hydrolase activity"/>
    <property type="evidence" value="ECO:0007669"/>
    <property type="project" value="UniProtKB-KW"/>
</dbReference>
<gene>
    <name evidence="2" type="ORF">CWR43_25205</name>
    <name evidence="3" type="ORF">N2599_01810</name>
</gene>
<keyword evidence="2" id="KW-0378">Hydrolase</keyword>
<feature type="compositionally biased region" description="Basic and acidic residues" evidence="1">
    <location>
        <begin position="1"/>
        <end position="10"/>
    </location>
</feature>
<dbReference type="SUPFAM" id="SSF53474">
    <property type="entry name" value="alpha/beta-Hydrolases"/>
    <property type="match status" value="1"/>
</dbReference>
<dbReference type="InterPro" id="IPR010297">
    <property type="entry name" value="DUF900_hydrolase"/>
</dbReference>
<dbReference type="Pfam" id="PF05990">
    <property type="entry name" value="DUF900"/>
    <property type="match status" value="1"/>
</dbReference>
<dbReference type="EMBL" id="CP104143">
    <property type="protein sequence ID" value="UWU14800.1"/>
    <property type="molecule type" value="Genomic_DNA"/>
</dbReference>
<evidence type="ECO:0000256" key="1">
    <source>
        <dbReference type="SAM" id="MobiDB-lite"/>
    </source>
</evidence>
<dbReference type="Gene3D" id="3.40.50.1820">
    <property type="entry name" value="alpha/beta hydrolase"/>
    <property type="match status" value="1"/>
</dbReference>
<protein>
    <submittedName>
        <fullName evidence="2">Alpha/beta hydrolase</fullName>
    </submittedName>
</protein>
<evidence type="ECO:0000313" key="4">
    <source>
        <dbReference type="Proteomes" id="UP000232164"/>
    </source>
</evidence>
<feature type="region of interest" description="Disordered" evidence="1">
    <location>
        <begin position="1"/>
        <end position="20"/>
    </location>
</feature>
<evidence type="ECO:0000313" key="3">
    <source>
        <dbReference type="EMBL" id="UWU14800.1"/>
    </source>
</evidence>
<dbReference type="RefSeq" id="WP_084606449.1">
    <property type="nucleotide sequence ID" value="NZ_CP104143.1"/>
</dbReference>
<name>A0A2N0D4C3_RHISU</name>
<reference evidence="2 4" key="2">
    <citation type="submission" date="2017-12" db="EMBL/GenBank/DDBJ databases">
        <title>Genome sequence of Rhizobium sullae HCNT1 isolated from Sulla coronaria nodules and featuring peculiar denitrification phenotypes.</title>
        <authorList>
            <person name="De Diego-Diaz B."/>
            <person name="Treu L."/>
            <person name="Campanaro S."/>
            <person name="Da Silva Duarte V."/>
            <person name="Basaglia M."/>
            <person name="Favaro L."/>
            <person name="Casella S."/>
            <person name="Squartini A."/>
        </authorList>
    </citation>
    <scope>NUCLEOTIDE SEQUENCE [LARGE SCALE GENOMIC DNA]</scope>
    <source>
        <strain evidence="2 4">HCNT1</strain>
    </source>
</reference>
<organism evidence="2 4">
    <name type="scientific">Rhizobium sullae</name>
    <name type="common">Rhizobium hedysari</name>
    <dbReference type="NCBI Taxonomy" id="50338"/>
    <lineage>
        <taxon>Bacteria</taxon>
        <taxon>Pseudomonadati</taxon>
        <taxon>Pseudomonadota</taxon>
        <taxon>Alphaproteobacteria</taxon>
        <taxon>Hyphomicrobiales</taxon>
        <taxon>Rhizobiaceae</taxon>
        <taxon>Rhizobium/Agrobacterium group</taxon>
        <taxon>Rhizobium</taxon>
    </lineage>
</organism>
<reference evidence="2 4" key="1">
    <citation type="submission" date="2017-11" db="EMBL/GenBank/DDBJ databases">
        <authorList>
            <person name="Han C.G."/>
        </authorList>
    </citation>
    <scope>NUCLEOTIDE SEQUENCE [LARGE SCALE GENOMIC DNA]</scope>
    <source>
        <strain evidence="2 4">HCNT1</strain>
    </source>
</reference>
<dbReference type="PANTHER" id="PTHR36513">
    <property type="entry name" value="ABC TRANSMEMBRANE TYPE-1 DOMAIN-CONTAINING PROTEIN"/>
    <property type="match status" value="1"/>
</dbReference>
<dbReference type="AlphaFoldDB" id="A0A2N0D4C3"/>
<dbReference type="STRING" id="1041146.GCA_000427985_06716"/>